<evidence type="ECO:0000313" key="2">
    <source>
        <dbReference type="Proteomes" id="UP001054945"/>
    </source>
</evidence>
<comment type="caution">
    <text evidence="1">The sequence shown here is derived from an EMBL/GenBank/DDBJ whole genome shotgun (WGS) entry which is preliminary data.</text>
</comment>
<evidence type="ECO:0000313" key="1">
    <source>
        <dbReference type="EMBL" id="GIX87546.1"/>
    </source>
</evidence>
<accession>A0AAV4NUB0</accession>
<organism evidence="1 2">
    <name type="scientific">Caerostris extrusa</name>
    <name type="common">Bark spider</name>
    <name type="synonym">Caerostris bankana</name>
    <dbReference type="NCBI Taxonomy" id="172846"/>
    <lineage>
        <taxon>Eukaryota</taxon>
        <taxon>Metazoa</taxon>
        <taxon>Ecdysozoa</taxon>
        <taxon>Arthropoda</taxon>
        <taxon>Chelicerata</taxon>
        <taxon>Arachnida</taxon>
        <taxon>Araneae</taxon>
        <taxon>Araneomorphae</taxon>
        <taxon>Entelegynae</taxon>
        <taxon>Araneoidea</taxon>
        <taxon>Araneidae</taxon>
        <taxon>Caerostris</taxon>
    </lineage>
</organism>
<reference evidence="1 2" key="1">
    <citation type="submission" date="2021-06" db="EMBL/GenBank/DDBJ databases">
        <title>Caerostris extrusa draft genome.</title>
        <authorList>
            <person name="Kono N."/>
            <person name="Arakawa K."/>
        </authorList>
    </citation>
    <scope>NUCLEOTIDE SEQUENCE [LARGE SCALE GENOMIC DNA]</scope>
</reference>
<keyword evidence="2" id="KW-1185">Reference proteome</keyword>
<dbReference type="AlphaFoldDB" id="A0AAV4NUB0"/>
<gene>
    <name evidence="1" type="ORF">CEXT_745671</name>
</gene>
<sequence length="86" mass="10096">MVKEKKQKQPVYGYFQSAAIFELGKHNPWNISKIPFREKPLCSVLNRKYPGVAIVEEYIRAPRPVVNPRRAQLNIGFFITPEFEFE</sequence>
<name>A0AAV4NUB0_CAEEX</name>
<dbReference type="Proteomes" id="UP001054945">
    <property type="component" value="Unassembled WGS sequence"/>
</dbReference>
<dbReference type="EMBL" id="BPLR01021246">
    <property type="protein sequence ID" value="GIX87546.1"/>
    <property type="molecule type" value="Genomic_DNA"/>
</dbReference>
<protein>
    <submittedName>
        <fullName evidence="1">Uncharacterized protein</fullName>
    </submittedName>
</protein>
<proteinExistence type="predicted"/>